<evidence type="ECO:0000313" key="3">
    <source>
        <dbReference type="EMBL" id="AKU89935.1"/>
    </source>
</evidence>
<reference evidence="3 4" key="1">
    <citation type="submission" date="2015-08" db="EMBL/GenBank/DDBJ databases">
        <authorList>
            <person name="Babu N.S."/>
            <person name="Beckwith C.J."/>
            <person name="Beseler K.G."/>
            <person name="Brison A."/>
            <person name="Carone J.V."/>
            <person name="Caskin T.P."/>
            <person name="Diamond M."/>
            <person name="Durham M.E."/>
            <person name="Foxe J.M."/>
            <person name="Go M."/>
            <person name="Henderson B.A."/>
            <person name="Jones I.B."/>
            <person name="McGettigan J.A."/>
            <person name="Micheletti S.J."/>
            <person name="Nasrallah M.E."/>
            <person name="Ortiz D."/>
            <person name="Piller C.R."/>
            <person name="Privatt S.R."/>
            <person name="Schneider S.L."/>
            <person name="Sharp S."/>
            <person name="Smith T.C."/>
            <person name="Stanton J.D."/>
            <person name="Ullery H.E."/>
            <person name="Wilson R.J."/>
            <person name="Serrano M.G."/>
            <person name="Buck G."/>
            <person name="Lee V."/>
            <person name="Wang Y."/>
            <person name="Carvalho R."/>
            <person name="Voegtly L."/>
            <person name="Shi R."/>
            <person name="Duckworth R."/>
            <person name="Johnson A."/>
            <person name="Loviza R."/>
            <person name="Walstead R."/>
            <person name="Shah Z."/>
            <person name="Kiflezghi M."/>
            <person name="Wade K."/>
            <person name="Ball S.L."/>
            <person name="Bradley K.W."/>
            <person name="Asai D.J."/>
            <person name="Bowman C.A."/>
            <person name="Russell D.A."/>
            <person name="Pope W.H."/>
            <person name="Jacobs-Sera D."/>
            <person name="Hendrix R.W."/>
            <person name="Hatfull G.F."/>
        </authorList>
    </citation>
    <scope>NUCLEOTIDE SEQUENCE [LARGE SCALE GENOMIC DNA]</scope>
    <source>
        <strain evidence="3 4">DSM 27710</strain>
    </source>
</reference>
<dbReference type="KEGG" id="vin:AKJ08_0322"/>
<dbReference type="PANTHER" id="PTHR37423">
    <property type="entry name" value="SOLUBLE LYTIC MUREIN TRANSGLYCOSYLASE-RELATED"/>
    <property type="match status" value="1"/>
</dbReference>
<dbReference type="EMBL" id="CP012332">
    <property type="protein sequence ID" value="AKU89935.1"/>
    <property type="molecule type" value="Genomic_DNA"/>
</dbReference>
<dbReference type="Proteomes" id="UP000055590">
    <property type="component" value="Chromosome"/>
</dbReference>
<accession>A0A0K1P8T7</accession>
<feature type="domain" description="Transglycosylase SLT" evidence="2">
    <location>
        <begin position="73"/>
        <end position="180"/>
    </location>
</feature>
<dbReference type="InterPro" id="IPR008258">
    <property type="entry name" value="Transglycosylase_SLT_dom_1"/>
</dbReference>
<dbReference type="InterPro" id="IPR000189">
    <property type="entry name" value="Transglyc_AS"/>
</dbReference>
<dbReference type="STRING" id="1391653.AKJ08_0322"/>
<dbReference type="Pfam" id="PF01464">
    <property type="entry name" value="SLT"/>
    <property type="match status" value="1"/>
</dbReference>
<name>A0A0K1P8T7_9BACT</name>
<evidence type="ECO:0000313" key="4">
    <source>
        <dbReference type="Proteomes" id="UP000055590"/>
    </source>
</evidence>
<organism evidence="3 4">
    <name type="scientific">Vulgatibacter incomptus</name>
    <dbReference type="NCBI Taxonomy" id="1391653"/>
    <lineage>
        <taxon>Bacteria</taxon>
        <taxon>Pseudomonadati</taxon>
        <taxon>Myxococcota</taxon>
        <taxon>Myxococcia</taxon>
        <taxon>Myxococcales</taxon>
        <taxon>Cystobacterineae</taxon>
        <taxon>Vulgatibacteraceae</taxon>
        <taxon>Vulgatibacter</taxon>
    </lineage>
</organism>
<comment type="similarity">
    <text evidence="1">Belongs to the transglycosylase Slt family.</text>
</comment>
<dbReference type="PANTHER" id="PTHR37423:SF2">
    <property type="entry name" value="MEMBRANE-BOUND LYTIC MUREIN TRANSGLYCOSYLASE C"/>
    <property type="match status" value="1"/>
</dbReference>
<dbReference type="RefSeq" id="WP_205624756.1">
    <property type="nucleotide sequence ID" value="NZ_CP012332.1"/>
</dbReference>
<keyword evidence="4" id="KW-1185">Reference proteome</keyword>
<dbReference type="GO" id="GO:0000270">
    <property type="term" value="P:peptidoglycan metabolic process"/>
    <property type="evidence" value="ECO:0007669"/>
    <property type="project" value="InterPro"/>
</dbReference>
<dbReference type="SUPFAM" id="SSF53955">
    <property type="entry name" value="Lysozyme-like"/>
    <property type="match status" value="1"/>
</dbReference>
<dbReference type="Gene3D" id="1.10.530.10">
    <property type="match status" value="1"/>
</dbReference>
<dbReference type="InterPro" id="IPR023346">
    <property type="entry name" value="Lysozyme-like_dom_sf"/>
</dbReference>
<protein>
    <submittedName>
        <fullName evidence="3">Soluble lytic murein transglycosylase</fullName>
    </submittedName>
</protein>
<gene>
    <name evidence="3" type="ORF">AKJ08_0322</name>
</gene>
<dbReference type="GO" id="GO:0016020">
    <property type="term" value="C:membrane"/>
    <property type="evidence" value="ECO:0007669"/>
    <property type="project" value="InterPro"/>
</dbReference>
<evidence type="ECO:0000256" key="1">
    <source>
        <dbReference type="ARBA" id="ARBA00007734"/>
    </source>
</evidence>
<dbReference type="PROSITE" id="PS00922">
    <property type="entry name" value="TRANSGLYCOSYLASE"/>
    <property type="match status" value="1"/>
</dbReference>
<dbReference type="GO" id="GO:0008933">
    <property type="term" value="F:peptidoglycan lytic transglycosylase activity"/>
    <property type="evidence" value="ECO:0007669"/>
    <property type="project" value="InterPro"/>
</dbReference>
<proteinExistence type="inferred from homology"/>
<dbReference type="AlphaFoldDB" id="A0A0K1P8T7"/>
<evidence type="ECO:0000259" key="2">
    <source>
        <dbReference type="Pfam" id="PF01464"/>
    </source>
</evidence>
<sequence>MKVRSRWPLRVVGVLVFGLLASAPLRLSPSQREEQPRFALDPEVEGIARYLEWRAPASLAPSLRRQVANALVEESRQTGLDPLLILAVIAVESDFVPDAVSAAQAKGLLQIRDVAAREIVKHEELPEKSALEPEEVVQLRLGIRYLALMTRRFSSLDRALAAWNAGPVAVARELASSGTVPDRWLSFARKVARERRHLRTHFGQDAATKLAVAPGSPVAPE</sequence>